<gene>
    <name evidence="1" type="ORF">METZ01_LOCUS213706</name>
</gene>
<dbReference type="AlphaFoldDB" id="A0A382FDZ0"/>
<protein>
    <submittedName>
        <fullName evidence="1">Uncharacterized protein</fullName>
    </submittedName>
</protein>
<feature type="non-terminal residue" evidence="1">
    <location>
        <position position="45"/>
    </location>
</feature>
<sequence>MFDLDSIINIDPYSLNKSEKSVLYRDAFFSLTQHHNEKCESYRKI</sequence>
<dbReference type="EMBL" id="UINC01049274">
    <property type="protein sequence ID" value="SVB60852.1"/>
    <property type="molecule type" value="Genomic_DNA"/>
</dbReference>
<name>A0A382FDZ0_9ZZZZ</name>
<accession>A0A382FDZ0</accession>
<organism evidence="1">
    <name type="scientific">marine metagenome</name>
    <dbReference type="NCBI Taxonomy" id="408172"/>
    <lineage>
        <taxon>unclassified sequences</taxon>
        <taxon>metagenomes</taxon>
        <taxon>ecological metagenomes</taxon>
    </lineage>
</organism>
<evidence type="ECO:0000313" key="1">
    <source>
        <dbReference type="EMBL" id="SVB60852.1"/>
    </source>
</evidence>
<proteinExistence type="predicted"/>
<reference evidence="1" key="1">
    <citation type="submission" date="2018-05" db="EMBL/GenBank/DDBJ databases">
        <authorList>
            <person name="Lanie J.A."/>
            <person name="Ng W.-L."/>
            <person name="Kazmierczak K.M."/>
            <person name="Andrzejewski T.M."/>
            <person name="Davidsen T.M."/>
            <person name="Wayne K.J."/>
            <person name="Tettelin H."/>
            <person name="Glass J.I."/>
            <person name="Rusch D."/>
            <person name="Podicherti R."/>
            <person name="Tsui H.-C.T."/>
            <person name="Winkler M.E."/>
        </authorList>
    </citation>
    <scope>NUCLEOTIDE SEQUENCE</scope>
</reference>